<dbReference type="PIRSF" id="PIRSF035805">
    <property type="entry name" value="TK_cell"/>
    <property type="match status" value="1"/>
</dbReference>
<dbReference type="FunFam" id="3.40.50.300:FF:000948">
    <property type="entry name" value="Thymidine kinase"/>
    <property type="match status" value="1"/>
</dbReference>
<keyword evidence="3" id="KW-0237">DNA synthesis</keyword>
<evidence type="ECO:0000256" key="7">
    <source>
        <dbReference type="ARBA" id="ARBA00022777"/>
    </source>
</evidence>
<dbReference type="Gene3D" id="3.30.60.20">
    <property type="match status" value="1"/>
</dbReference>
<dbReference type="AlphaFoldDB" id="A0A6C0FAM8"/>
<dbReference type="GO" id="GO:0005524">
    <property type="term" value="F:ATP binding"/>
    <property type="evidence" value="ECO:0007669"/>
    <property type="project" value="UniProtKB-KW"/>
</dbReference>
<organism evidence="11">
    <name type="scientific">viral metagenome</name>
    <dbReference type="NCBI Taxonomy" id="1070528"/>
    <lineage>
        <taxon>unclassified sequences</taxon>
        <taxon>metagenomes</taxon>
        <taxon>organismal metagenomes</taxon>
    </lineage>
</organism>
<name>A0A6C0FAM8_9ZZZZ</name>
<dbReference type="GO" id="GO:0071897">
    <property type="term" value="P:DNA biosynthetic process"/>
    <property type="evidence" value="ECO:0007669"/>
    <property type="project" value="UniProtKB-KW"/>
</dbReference>
<accession>A0A6C0FAM8</accession>
<keyword evidence="7" id="KW-0418">Kinase</keyword>
<proteinExistence type="inferred from homology"/>
<dbReference type="GO" id="GO:0046872">
    <property type="term" value="F:metal ion binding"/>
    <property type="evidence" value="ECO:0007669"/>
    <property type="project" value="UniProtKB-KW"/>
</dbReference>
<keyword evidence="6" id="KW-0547">Nucleotide-binding</keyword>
<dbReference type="Gene3D" id="3.40.50.300">
    <property type="entry name" value="P-loop containing nucleotide triphosphate hydrolases"/>
    <property type="match status" value="1"/>
</dbReference>
<evidence type="ECO:0000256" key="2">
    <source>
        <dbReference type="ARBA" id="ARBA00012118"/>
    </source>
</evidence>
<evidence type="ECO:0000256" key="5">
    <source>
        <dbReference type="ARBA" id="ARBA00022723"/>
    </source>
</evidence>
<dbReference type="GO" id="GO:0046104">
    <property type="term" value="P:thymidine metabolic process"/>
    <property type="evidence" value="ECO:0007669"/>
    <property type="project" value="TreeGrafter"/>
</dbReference>
<comment type="similarity">
    <text evidence="1">Belongs to the thymidine kinase family.</text>
</comment>
<evidence type="ECO:0000313" key="11">
    <source>
        <dbReference type="EMBL" id="QHT38728.1"/>
    </source>
</evidence>
<keyword evidence="4" id="KW-0808">Transferase</keyword>
<comment type="catalytic activity">
    <reaction evidence="10">
        <text>thymidine + ATP = dTMP + ADP + H(+)</text>
        <dbReference type="Rhea" id="RHEA:19129"/>
        <dbReference type="ChEBI" id="CHEBI:15378"/>
        <dbReference type="ChEBI" id="CHEBI:17748"/>
        <dbReference type="ChEBI" id="CHEBI:30616"/>
        <dbReference type="ChEBI" id="CHEBI:63528"/>
        <dbReference type="ChEBI" id="CHEBI:456216"/>
        <dbReference type="EC" id="2.7.1.21"/>
    </reaction>
</comment>
<evidence type="ECO:0000256" key="8">
    <source>
        <dbReference type="ARBA" id="ARBA00022833"/>
    </source>
</evidence>
<dbReference type="EC" id="2.7.1.21" evidence="2"/>
<evidence type="ECO:0000256" key="4">
    <source>
        <dbReference type="ARBA" id="ARBA00022679"/>
    </source>
</evidence>
<dbReference type="PANTHER" id="PTHR11441">
    <property type="entry name" value="THYMIDINE KINASE"/>
    <property type="match status" value="1"/>
</dbReference>
<dbReference type="PROSITE" id="PS00603">
    <property type="entry name" value="TK_CELLULAR_TYPE"/>
    <property type="match status" value="1"/>
</dbReference>
<evidence type="ECO:0000256" key="9">
    <source>
        <dbReference type="ARBA" id="ARBA00022840"/>
    </source>
</evidence>
<dbReference type="EMBL" id="MN738833">
    <property type="protein sequence ID" value="QHT38728.1"/>
    <property type="molecule type" value="Genomic_DNA"/>
</dbReference>
<evidence type="ECO:0000256" key="10">
    <source>
        <dbReference type="ARBA" id="ARBA00048254"/>
    </source>
</evidence>
<dbReference type="InterPro" id="IPR027417">
    <property type="entry name" value="P-loop_NTPase"/>
</dbReference>
<keyword evidence="5" id="KW-0479">Metal-binding</keyword>
<dbReference type="GO" id="GO:0004797">
    <property type="term" value="F:thymidine kinase activity"/>
    <property type="evidence" value="ECO:0007669"/>
    <property type="project" value="UniProtKB-EC"/>
</dbReference>
<evidence type="ECO:0000256" key="1">
    <source>
        <dbReference type="ARBA" id="ARBA00007587"/>
    </source>
</evidence>
<keyword evidence="9" id="KW-0067">ATP-binding</keyword>
<evidence type="ECO:0000256" key="6">
    <source>
        <dbReference type="ARBA" id="ARBA00022741"/>
    </source>
</evidence>
<sequence length="192" mass="22298">MESVYPDGYLELAIGPMFSGKTSWILQKYDQHMYCGNKVMVINHSEDVRYDSTMLSTHDKKMIPCTQMCDFSDNSINEDISEKIMHADVILINEGQFFDNLFSFVLMLLEKKKIIYICGLDGDFKQKRFGELLDLIPICDKVYKMRSLCSKCKNGTRAIFSHRVINNTEQKLIGSDMYIPLCRKCYNDNNHL</sequence>
<dbReference type="InterPro" id="IPR020633">
    <property type="entry name" value="Thymidine_kinase_CS"/>
</dbReference>
<keyword evidence="8" id="KW-0862">Zinc</keyword>
<dbReference type="SUPFAM" id="SSF52540">
    <property type="entry name" value="P-loop containing nucleoside triphosphate hydrolases"/>
    <property type="match status" value="1"/>
</dbReference>
<dbReference type="PANTHER" id="PTHR11441:SF0">
    <property type="entry name" value="THYMIDINE KINASE, CYTOSOLIC"/>
    <property type="match status" value="1"/>
</dbReference>
<dbReference type="Pfam" id="PF00265">
    <property type="entry name" value="TK"/>
    <property type="match status" value="1"/>
</dbReference>
<evidence type="ECO:0000256" key="3">
    <source>
        <dbReference type="ARBA" id="ARBA00022634"/>
    </source>
</evidence>
<protein>
    <recommendedName>
        <fullName evidence="2">thymidine kinase</fullName>
        <ecNumber evidence="2">2.7.1.21</ecNumber>
    </recommendedName>
</protein>
<reference evidence="11" key="1">
    <citation type="journal article" date="2020" name="Nature">
        <title>Giant virus diversity and host interactions through global metagenomics.</title>
        <authorList>
            <person name="Schulz F."/>
            <person name="Roux S."/>
            <person name="Paez-Espino D."/>
            <person name="Jungbluth S."/>
            <person name="Walsh D.A."/>
            <person name="Denef V.J."/>
            <person name="McMahon K.D."/>
            <person name="Konstantinidis K.T."/>
            <person name="Eloe-Fadrosh E.A."/>
            <person name="Kyrpides N.C."/>
            <person name="Woyke T."/>
        </authorList>
    </citation>
    <scope>NUCLEOTIDE SEQUENCE</scope>
    <source>
        <strain evidence="11">GVMAG-S-ERX556106-38</strain>
    </source>
</reference>
<dbReference type="SUPFAM" id="SSF57716">
    <property type="entry name" value="Glucocorticoid receptor-like (DNA-binding domain)"/>
    <property type="match status" value="1"/>
</dbReference>
<dbReference type="InterPro" id="IPR001267">
    <property type="entry name" value="Thymidine_kinase"/>
</dbReference>